<dbReference type="Proteomes" id="UP000182703">
    <property type="component" value="Chromosome"/>
</dbReference>
<organism evidence="7 8">
    <name type="scientific">Chelatococcus daeguensis</name>
    <dbReference type="NCBI Taxonomy" id="444444"/>
    <lineage>
        <taxon>Bacteria</taxon>
        <taxon>Pseudomonadati</taxon>
        <taxon>Pseudomonadota</taxon>
        <taxon>Alphaproteobacteria</taxon>
        <taxon>Hyphomicrobiales</taxon>
        <taxon>Chelatococcaceae</taxon>
        <taxon>Chelatococcus</taxon>
    </lineage>
</organism>
<evidence type="ECO:0000259" key="6">
    <source>
        <dbReference type="Pfam" id="PF18465"/>
    </source>
</evidence>
<protein>
    <submittedName>
        <fullName evidence="7">Arsenite oxidase large subunit</fullName>
    </submittedName>
</protein>
<feature type="domain" description="Molybdopterin oxidoreductase" evidence="4">
    <location>
        <begin position="123"/>
        <end position="578"/>
    </location>
</feature>
<dbReference type="GO" id="GO:0043546">
    <property type="term" value="F:molybdopterin cofactor binding"/>
    <property type="evidence" value="ECO:0007669"/>
    <property type="project" value="InterPro"/>
</dbReference>
<sequence length="823" mass="90783">MAYKRQIGRLPIVPADAKEHNVVCHYCIVGCGYKAYTWDARYEGGTAPSENKFGTDLTAQQEAETAAWYAPSMYNIVRQDGRDVHLVIKPDKECVVNSGLGSVRGARMAEMSYSRQRNTQLHRLTDPLVWRYGQLQPTSWDDALDLVARVTAAVIDEQGEDGLFVSAFDHGGAGGGYENTWGTGKLYFGAMKVKNIRIHNRPAYNSEVHASRDMGVGELNNCYEDAELADTIVAVGTNALETQTNYFLNHWVPNLRGTSLAKKQAEFGSEPVDRARIIIVDPRRTVTVNACEVEAGKDNVLHLAINSGTDLALFNALLTHIADKGWTDKAFIDASTSGFEKALTANRMTVEEAARITGLAAGDIVKAAEWIARPKAGGVRRRTMFAYEKGLIWGNDNYRTNGALVNLALATGNIGRPGGGCVRMGGHQEGYSRPSDAHVGRPAAYVDKLLIEGKGGVHHVWACDHYKTTLNAMEFKRVYKKRTDLVKDAINSVPYGDREAMVAAIMGAIRQGGLFSVDVDIVPTKIGEAAHVILPAATSGEMNLTSMNGERRMRLTERYMDPPGQALPDCLIAARLANHLERVFRAAGKTDTADKFKGFDWKSEEDAFMDGYHAHEKGGAFVTYERLRAMGTNGFQEPAVAVENGRIVGTKRLYADGKFNRPDGRAQFMETAWRGLQAAGKEAEKEKFAFLINNGRTNDVWQSAYLDVENEFVMDRWPYPFIEMNPQDMAELTLKEGDLVEVYNDNGSTQAMVYPTPTARRKQVFMLFAYPAGVQGNVVSAGVNEFIIPNYKQTWGNIRKIADAPDGVRHLSFKSPEYPASPA</sequence>
<dbReference type="PANTHER" id="PTHR43105">
    <property type="entry name" value="RESPIRATORY NITRATE REDUCTASE"/>
    <property type="match status" value="1"/>
</dbReference>
<dbReference type="GO" id="GO:0051536">
    <property type="term" value="F:iron-sulfur cluster binding"/>
    <property type="evidence" value="ECO:0007669"/>
    <property type="project" value="UniProtKB-KW"/>
</dbReference>
<feature type="domain" description="Molybdopterin dinucleotide-binding" evidence="5">
    <location>
        <begin position="691"/>
        <end position="779"/>
    </location>
</feature>
<evidence type="ECO:0000256" key="2">
    <source>
        <dbReference type="ARBA" id="ARBA00023004"/>
    </source>
</evidence>
<dbReference type="Gene3D" id="3.30.200.200">
    <property type="match status" value="1"/>
</dbReference>
<keyword evidence="8" id="KW-1185">Reference proteome</keyword>
<dbReference type="GO" id="GO:1990204">
    <property type="term" value="C:oxidoreductase complex"/>
    <property type="evidence" value="ECO:0007669"/>
    <property type="project" value="UniProtKB-ARBA"/>
</dbReference>
<dbReference type="GO" id="GO:0046872">
    <property type="term" value="F:metal ion binding"/>
    <property type="evidence" value="ECO:0007669"/>
    <property type="project" value="UniProtKB-KW"/>
</dbReference>
<name>A0AAC9NXV3_9HYPH</name>
<accession>A0AAC9NXV3</accession>
<dbReference type="GO" id="GO:0003954">
    <property type="term" value="F:NADH dehydrogenase activity"/>
    <property type="evidence" value="ECO:0007669"/>
    <property type="project" value="TreeGrafter"/>
</dbReference>
<evidence type="ECO:0000256" key="1">
    <source>
        <dbReference type="ARBA" id="ARBA00022723"/>
    </source>
</evidence>
<dbReference type="AlphaFoldDB" id="A0AAC9NXV3"/>
<dbReference type="InterPro" id="IPR006656">
    <property type="entry name" value="Mopterin_OxRdtase"/>
</dbReference>
<proteinExistence type="predicted"/>
<dbReference type="Gene3D" id="3.40.228.10">
    <property type="entry name" value="Dimethylsulfoxide Reductase, domain 2"/>
    <property type="match status" value="1"/>
</dbReference>
<dbReference type="Pfam" id="PF18465">
    <property type="entry name" value="Rieske_3"/>
    <property type="match status" value="1"/>
</dbReference>
<gene>
    <name evidence="7" type="ORF">BOQ54_03350</name>
</gene>
<reference evidence="7 8" key="1">
    <citation type="submission" date="2016-11" db="EMBL/GenBank/DDBJ databases">
        <title>Complete genome sequence of the aerobically denitrifying bacterium Chelatococcus daeguensis TAD1.</title>
        <authorList>
            <person name="Yang Y."/>
            <person name="Huang S."/>
            <person name="Lin E."/>
        </authorList>
    </citation>
    <scope>NUCLEOTIDE SEQUENCE [LARGE SCALE GENOMIC DNA]</scope>
    <source>
        <strain evidence="7 8">TAD1</strain>
    </source>
</reference>
<dbReference type="InterPro" id="IPR009010">
    <property type="entry name" value="Asp_de-COase-like_dom_sf"/>
</dbReference>
<dbReference type="PANTHER" id="PTHR43105:SF10">
    <property type="entry name" value="NADH-QUINONE OXIDOREDUCTASE SUBUNIT G"/>
    <property type="match status" value="1"/>
</dbReference>
<dbReference type="KEGG" id="cdq:BOQ54_03350"/>
<dbReference type="Pfam" id="PF00384">
    <property type="entry name" value="Molybdopterin"/>
    <property type="match status" value="1"/>
</dbReference>
<dbReference type="InterPro" id="IPR041632">
    <property type="entry name" value="AioA/IdrA_3Fe-4S"/>
</dbReference>
<dbReference type="GO" id="GO:0016020">
    <property type="term" value="C:membrane"/>
    <property type="evidence" value="ECO:0007669"/>
    <property type="project" value="TreeGrafter"/>
</dbReference>
<keyword evidence="1" id="KW-0479">Metal-binding</keyword>
<evidence type="ECO:0000259" key="5">
    <source>
        <dbReference type="Pfam" id="PF01568"/>
    </source>
</evidence>
<dbReference type="InterPro" id="IPR006657">
    <property type="entry name" value="MoPterin_dinucl-bd_dom"/>
</dbReference>
<keyword evidence="3" id="KW-0411">Iron-sulfur</keyword>
<dbReference type="SUPFAM" id="SSF50692">
    <property type="entry name" value="ADC-like"/>
    <property type="match status" value="1"/>
</dbReference>
<dbReference type="Pfam" id="PF01568">
    <property type="entry name" value="Molydop_binding"/>
    <property type="match status" value="1"/>
</dbReference>
<dbReference type="NCBIfam" id="TIGR02693">
    <property type="entry name" value="arsenite_ox_L"/>
    <property type="match status" value="1"/>
</dbReference>
<keyword evidence="2" id="KW-0408">Iron</keyword>
<evidence type="ECO:0000259" key="4">
    <source>
        <dbReference type="Pfam" id="PF00384"/>
    </source>
</evidence>
<dbReference type="GO" id="GO:0022904">
    <property type="term" value="P:respiratory electron transport chain"/>
    <property type="evidence" value="ECO:0007669"/>
    <property type="project" value="TreeGrafter"/>
</dbReference>
<dbReference type="InterPro" id="IPR050123">
    <property type="entry name" value="Prok_molybdopt-oxidoreductase"/>
</dbReference>
<dbReference type="RefSeq" id="WP_055460277.1">
    <property type="nucleotide sequence ID" value="NZ_CP018095.1"/>
</dbReference>
<dbReference type="Gene3D" id="3.40.50.740">
    <property type="match status" value="1"/>
</dbReference>
<evidence type="ECO:0000313" key="8">
    <source>
        <dbReference type="Proteomes" id="UP000182703"/>
    </source>
</evidence>
<dbReference type="Gene3D" id="2.40.40.20">
    <property type="match status" value="1"/>
</dbReference>
<evidence type="ECO:0000313" key="7">
    <source>
        <dbReference type="EMBL" id="APF36473.1"/>
    </source>
</evidence>
<feature type="domain" description="Arsenite oxidase subunit AioA/Iodate reductase subunit IdrA 3Fe-4S cluster" evidence="6">
    <location>
        <begin position="24"/>
        <end position="119"/>
    </location>
</feature>
<evidence type="ECO:0000256" key="3">
    <source>
        <dbReference type="ARBA" id="ARBA00023014"/>
    </source>
</evidence>
<dbReference type="CDD" id="cd02756">
    <property type="entry name" value="MopB_Arsenite-Ox"/>
    <property type="match status" value="1"/>
</dbReference>
<dbReference type="SUPFAM" id="SSF53706">
    <property type="entry name" value="Formate dehydrogenase/DMSO reductase, domains 1-3"/>
    <property type="match status" value="1"/>
</dbReference>
<dbReference type="InterPro" id="IPR014066">
    <property type="entry name" value="AioA/IdrA_lsu"/>
</dbReference>
<dbReference type="EMBL" id="CP018095">
    <property type="protein sequence ID" value="APF36473.1"/>
    <property type="molecule type" value="Genomic_DNA"/>
</dbReference>